<sequence>MTSLRDRMGVQLVENHAKYLGLPTITGKSKNEVFWRIQDRVVNKIREWKERTLSKAGKEVLLKAAIQSMPTYVMSCFLLPTKLNLIATGGMYKDGSLGFGFVVRDADGEALIAGATRKKMVCSSTVAEALALRWANEINGKGIGDIQAELLFEDIKDLSHGLGDTTFSHV</sequence>
<proteinExistence type="predicted"/>
<dbReference type="InParanoid" id="B9T3M1"/>
<dbReference type="Proteomes" id="UP000008311">
    <property type="component" value="Unassembled WGS sequence"/>
</dbReference>
<name>B9T3M1_RICCO</name>
<accession>B9T3M1</accession>
<dbReference type="EMBL" id="EQ974426">
    <property type="protein sequence ID" value="EEF29547.1"/>
    <property type="molecule type" value="Genomic_DNA"/>
</dbReference>
<evidence type="ECO:0000313" key="1">
    <source>
        <dbReference type="EMBL" id="EEF29547.1"/>
    </source>
</evidence>
<dbReference type="eggNOG" id="KOG1075">
    <property type="taxonomic scope" value="Eukaryota"/>
</dbReference>
<dbReference type="AlphaFoldDB" id="B9T3M1"/>
<reference evidence="2" key="1">
    <citation type="journal article" date="2010" name="Nat. Biotechnol.">
        <title>Draft genome sequence of the oilseed species Ricinus communis.</title>
        <authorList>
            <person name="Chan A.P."/>
            <person name="Crabtree J."/>
            <person name="Zhao Q."/>
            <person name="Lorenzi H."/>
            <person name="Orvis J."/>
            <person name="Puiu D."/>
            <person name="Melake-Berhan A."/>
            <person name="Jones K.M."/>
            <person name="Redman J."/>
            <person name="Chen G."/>
            <person name="Cahoon E.B."/>
            <person name="Gedil M."/>
            <person name="Stanke M."/>
            <person name="Haas B.J."/>
            <person name="Wortman J.R."/>
            <person name="Fraser-Liggett C.M."/>
            <person name="Ravel J."/>
            <person name="Rabinowicz P.D."/>
        </authorList>
    </citation>
    <scope>NUCLEOTIDE SEQUENCE [LARGE SCALE GENOMIC DNA]</scope>
    <source>
        <strain evidence="2">cv. Hale</strain>
    </source>
</reference>
<gene>
    <name evidence="1" type="ORF">RCOM_0178550</name>
</gene>
<evidence type="ECO:0008006" key="3">
    <source>
        <dbReference type="Google" id="ProtNLM"/>
    </source>
</evidence>
<dbReference type="PANTHER" id="PTHR33116:SF86">
    <property type="entry name" value="REVERSE TRANSCRIPTASE DOMAIN-CONTAINING PROTEIN"/>
    <property type="match status" value="1"/>
</dbReference>
<organism evidence="1 2">
    <name type="scientific">Ricinus communis</name>
    <name type="common">Castor bean</name>
    <dbReference type="NCBI Taxonomy" id="3988"/>
    <lineage>
        <taxon>Eukaryota</taxon>
        <taxon>Viridiplantae</taxon>
        <taxon>Streptophyta</taxon>
        <taxon>Embryophyta</taxon>
        <taxon>Tracheophyta</taxon>
        <taxon>Spermatophyta</taxon>
        <taxon>Magnoliopsida</taxon>
        <taxon>eudicotyledons</taxon>
        <taxon>Gunneridae</taxon>
        <taxon>Pentapetalae</taxon>
        <taxon>rosids</taxon>
        <taxon>fabids</taxon>
        <taxon>Malpighiales</taxon>
        <taxon>Euphorbiaceae</taxon>
        <taxon>Acalyphoideae</taxon>
        <taxon>Acalypheae</taxon>
        <taxon>Ricinus</taxon>
    </lineage>
</organism>
<dbReference type="PANTHER" id="PTHR33116">
    <property type="entry name" value="REVERSE TRANSCRIPTASE ZINC-BINDING DOMAIN-CONTAINING PROTEIN-RELATED-RELATED"/>
    <property type="match status" value="1"/>
</dbReference>
<protein>
    <recommendedName>
        <fullName evidence="3">RNase H type-1 domain-containing protein</fullName>
    </recommendedName>
</protein>
<evidence type="ECO:0000313" key="2">
    <source>
        <dbReference type="Proteomes" id="UP000008311"/>
    </source>
</evidence>
<keyword evidence="2" id="KW-1185">Reference proteome</keyword>